<organism evidence="1">
    <name type="scientific">Arundo donax</name>
    <name type="common">Giant reed</name>
    <name type="synonym">Donax arundinaceus</name>
    <dbReference type="NCBI Taxonomy" id="35708"/>
    <lineage>
        <taxon>Eukaryota</taxon>
        <taxon>Viridiplantae</taxon>
        <taxon>Streptophyta</taxon>
        <taxon>Embryophyta</taxon>
        <taxon>Tracheophyta</taxon>
        <taxon>Spermatophyta</taxon>
        <taxon>Magnoliopsida</taxon>
        <taxon>Liliopsida</taxon>
        <taxon>Poales</taxon>
        <taxon>Poaceae</taxon>
        <taxon>PACMAD clade</taxon>
        <taxon>Arundinoideae</taxon>
        <taxon>Arundineae</taxon>
        <taxon>Arundo</taxon>
    </lineage>
</organism>
<proteinExistence type="predicted"/>
<dbReference type="EMBL" id="GBRH01180770">
    <property type="protein sequence ID" value="JAE17126.1"/>
    <property type="molecule type" value="Transcribed_RNA"/>
</dbReference>
<reference evidence="1" key="2">
    <citation type="journal article" date="2015" name="Data Brief">
        <title>Shoot transcriptome of the giant reed, Arundo donax.</title>
        <authorList>
            <person name="Barrero R.A."/>
            <person name="Guerrero F.D."/>
            <person name="Moolhuijzen P."/>
            <person name="Goolsby J.A."/>
            <person name="Tidwell J."/>
            <person name="Bellgard S.E."/>
            <person name="Bellgard M.I."/>
        </authorList>
    </citation>
    <scope>NUCLEOTIDE SEQUENCE</scope>
    <source>
        <tissue evidence="1">Shoot tissue taken approximately 20 cm above the soil surface</tissue>
    </source>
</reference>
<evidence type="ECO:0000313" key="1">
    <source>
        <dbReference type="EMBL" id="JAE17126.1"/>
    </source>
</evidence>
<reference evidence="1" key="1">
    <citation type="submission" date="2014-09" db="EMBL/GenBank/DDBJ databases">
        <authorList>
            <person name="Magalhaes I.L.F."/>
            <person name="Oliveira U."/>
            <person name="Santos F.R."/>
            <person name="Vidigal T.H.D.A."/>
            <person name="Brescovit A.D."/>
            <person name="Santos A.J."/>
        </authorList>
    </citation>
    <scope>NUCLEOTIDE SEQUENCE</scope>
    <source>
        <tissue evidence="1">Shoot tissue taken approximately 20 cm above the soil surface</tissue>
    </source>
</reference>
<accession>A0A0A9G3M4</accession>
<name>A0A0A9G3M4_ARUDO</name>
<sequence>MTFGRLHAPDDEMCGWHATFACWYVSVDVVPVSPARSCRHMHLCCIATVVSVRTHGCTTQPPYLVHRTEMCSITAQCNSSKSTLYKLNQKMIDVFYLFDWW</sequence>
<protein>
    <submittedName>
        <fullName evidence="1">Uncharacterized protein</fullName>
    </submittedName>
</protein>
<dbReference type="AlphaFoldDB" id="A0A0A9G3M4"/>